<comment type="caution">
    <text evidence="1">The sequence shown here is derived from an EMBL/GenBank/DDBJ whole genome shotgun (WGS) entry which is preliminary data.</text>
</comment>
<dbReference type="AlphaFoldDB" id="A0A9P0KC77"/>
<evidence type="ECO:0000313" key="2">
    <source>
        <dbReference type="Proteomes" id="UP001152888"/>
    </source>
</evidence>
<accession>A0A9P0KC77</accession>
<gene>
    <name evidence="1" type="ORF">ACAOBT_LOCUS9973</name>
</gene>
<protein>
    <submittedName>
        <fullName evidence="1">Uncharacterized protein</fullName>
    </submittedName>
</protein>
<evidence type="ECO:0000313" key="1">
    <source>
        <dbReference type="EMBL" id="CAH1972383.1"/>
    </source>
</evidence>
<organism evidence="1 2">
    <name type="scientific">Acanthoscelides obtectus</name>
    <name type="common">Bean weevil</name>
    <name type="synonym">Bruchus obtectus</name>
    <dbReference type="NCBI Taxonomy" id="200917"/>
    <lineage>
        <taxon>Eukaryota</taxon>
        <taxon>Metazoa</taxon>
        <taxon>Ecdysozoa</taxon>
        <taxon>Arthropoda</taxon>
        <taxon>Hexapoda</taxon>
        <taxon>Insecta</taxon>
        <taxon>Pterygota</taxon>
        <taxon>Neoptera</taxon>
        <taxon>Endopterygota</taxon>
        <taxon>Coleoptera</taxon>
        <taxon>Polyphaga</taxon>
        <taxon>Cucujiformia</taxon>
        <taxon>Chrysomeloidea</taxon>
        <taxon>Chrysomelidae</taxon>
        <taxon>Bruchinae</taxon>
        <taxon>Bruchini</taxon>
        <taxon>Acanthoscelides</taxon>
    </lineage>
</organism>
<proteinExistence type="predicted"/>
<sequence>MNTKIITHGEPGKLLGNTRRNCPYQVPKLFSDMEDADCYIQAAKRLQKKNNGYVQIKNYSYSVVFMCYVCYFK</sequence>
<keyword evidence="2" id="KW-1185">Reference proteome</keyword>
<dbReference type="Proteomes" id="UP001152888">
    <property type="component" value="Unassembled WGS sequence"/>
</dbReference>
<reference evidence="1" key="1">
    <citation type="submission" date="2022-03" db="EMBL/GenBank/DDBJ databases">
        <authorList>
            <person name="Sayadi A."/>
        </authorList>
    </citation>
    <scope>NUCLEOTIDE SEQUENCE</scope>
</reference>
<dbReference type="EMBL" id="CAKOFQ010006798">
    <property type="protein sequence ID" value="CAH1972383.1"/>
    <property type="molecule type" value="Genomic_DNA"/>
</dbReference>
<name>A0A9P0KC77_ACAOB</name>